<proteinExistence type="predicted"/>
<reference evidence="2 3" key="1">
    <citation type="submission" date="2021-09" db="EMBL/GenBank/DDBJ databases">
        <title>The complete genome sequence of a new microorganism.</title>
        <authorList>
            <person name="Zi Z."/>
        </authorList>
    </citation>
    <scope>NUCLEOTIDE SEQUENCE [LARGE SCALE GENOMIC DNA]</scope>
    <source>
        <strain evidence="2 3">WGZ8</strain>
    </source>
</reference>
<evidence type="ECO:0000259" key="1">
    <source>
        <dbReference type="Pfam" id="PF01048"/>
    </source>
</evidence>
<evidence type="ECO:0000313" key="3">
    <source>
        <dbReference type="Proteomes" id="UP000704176"/>
    </source>
</evidence>
<accession>A0ABS7VR08</accession>
<dbReference type="RefSeq" id="WP_224314743.1">
    <property type="nucleotide sequence ID" value="NZ_JAIRBM010000014.1"/>
</dbReference>
<dbReference type="PANTHER" id="PTHR46832:SF1">
    <property type="entry name" value="5'-METHYLTHIOADENOSINE_S-ADENOSYLHOMOCYSTEINE NUCLEOSIDASE"/>
    <property type="match status" value="1"/>
</dbReference>
<dbReference type="Pfam" id="PF01048">
    <property type="entry name" value="PNP_UDP_1"/>
    <property type="match status" value="1"/>
</dbReference>
<dbReference type="EMBL" id="JAIRBM010000014">
    <property type="protein sequence ID" value="MBZ6077987.1"/>
    <property type="molecule type" value="Genomic_DNA"/>
</dbReference>
<dbReference type="InterPro" id="IPR000845">
    <property type="entry name" value="Nucleoside_phosphorylase_d"/>
</dbReference>
<comment type="caution">
    <text evidence="2">The sequence shown here is derived from an EMBL/GenBank/DDBJ whole genome shotgun (WGS) entry which is preliminary data.</text>
</comment>
<organism evidence="2 3">
    <name type="scientific">Microvirga puerhi</name>
    <dbReference type="NCBI Taxonomy" id="2876078"/>
    <lineage>
        <taxon>Bacteria</taxon>
        <taxon>Pseudomonadati</taxon>
        <taxon>Pseudomonadota</taxon>
        <taxon>Alphaproteobacteria</taxon>
        <taxon>Hyphomicrobiales</taxon>
        <taxon>Methylobacteriaceae</taxon>
        <taxon>Microvirga</taxon>
    </lineage>
</organism>
<dbReference type="InterPro" id="IPR035994">
    <property type="entry name" value="Nucleoside_phosphorylase_sf"/>
</dbReference>
<gene>
    <name evidence="2" type="ORF">K9B37_17050</name>
</gene>
<name>A0ABS7VR08_9HYPH</name>
<protein>
    <recommendedName>
        <fullName evidence="1">Nucleoside phosphorylase domain-containing protein</fullName>
    </recommendedName>
</protein>
<sequence length="305" mass="32461">MNSRLPLLIVTGLASEARIVHRAEQWTRLSIPKDALAKEDEHQVDPKGRPTFGVEALAHSSEKRIRFAAAKSSTAKKTDDSTFVETAIVTRLDNVILWSDGSPDRLRHMLRRLAPAYRAVVSFGIAGGLDVVLSPGDAVLARGIIAGTTRWVAHPGLTQDWVQRLIAGGQNVVVAEIVGVDVPVLTAAAKAALRAATDAAAVDMESHVAAEFAAANGIPFAALRIVCDSATHSLPPFVCDALGANGVLGWRRVLGMLMRRPLQILSLPRLAWDTAAAFTGLRRCRALLGPDLGNPGLAQPFSDVS</sequence>
<dbReference type="PANTHER" id="PTHR46832">
    <property type="entry name" value="5'-METHYLTHIOADENOSINE/S-ADENOSYLHOMOCYSTEINE NUCLEOSIDASE"/>
    <property type="match status" value="1"/>
</dbReference>
<dbReference type="SUPFAM" id="SSF53167">
    <property type="entry name" value="Purine and uridine phosphorylases"/>
    <property type="match status" value="1"/>
</dbReference>
<dbReference type="Proteomes" id="UP000704176">
    <property type="component" value="Unassembled WGS sequence"/>
</dbReference>
<keyword evidence="3" id="KW-1185">Reference proteome</keyword>
<feature type="domain" description="Nucleoside phosphorylase" evidence="1">
    <location>
        <begin position="118"/>
        <end position="231"/>
    </location>
</feature>
<dbReference type="Gene3D" id="3.40.50.1580">
    <property type="entry name" value="Nucleoside phosphorylase domain"/>
    <property type="match status" value="1"/>
</dbReference>
<evidence type="ECO:0000313" key="2">
    <source>
        <dbReference type="EMBL" id="MBZ6077987.1"/>
    </source>
</evidence>